<dbReference type="GO" id="GO:0005634">
    <property type="term" value="C:nucleus"/>
    <property type="evidence" value="ECO:0007669"/>
    <property type="project" value="UniProtKB-SubCell"/>
</dbReference>
<dbReference type="SMART" id="SM00066">
    <property type="entry name" value="GAL4"/>
    <property type="match status" value="1"/>
</dbReference>
<keyword evidence="4" id="KW-0804">Transcription</keyword>
<dbReference type="GO" id="GO:0000981">
    <property type="term" value="F:DNA-binding transcription factor activity, RNA polymerase II-specific"/>
    <property type="evidence" value="ECO:0007669"/>
    <property type="project" value="InterPro"/>
</dbReference>
<keyword evidence="8" id="KW-1185">Reference proteome</keyword>
<evidence type="ECO:0000256" key="3">
    <source>
        <dbReference type="ARBA" id="ARBA00023015"/>
    </source>
</evidence>
<evidence type="ECO:0000256" key="2">
    <source>
        <dbReference type="ARBA" id="ARBA00022723"/>
    </source>
</evidence>
<keyword evidence="2" id="KW-0479">Metal-binding</keyword>
<dbReference type="Pfam" id="PF00172">
    <property type="entry name" value="Zn_clus"/>
    <property type="match status" value="1"/>
</dbReference>
<evidence type="ECO:0000313" key="8">
    <source>
        <dbReference type="Proteomes" id="UP000077069"/>
    </source>
</evidence>
<dbReference type="PANTHER" id="PTHR47338:SF20">
    <property type="entry name" value="ZN(II)2CYS6 TRANSCRIPTION FACTOR (EUROFUNG)"/>
    <property type="match status" value="1"/>
</dbReference>
<name>A0A177CH71_9PLEO</name>
<organism evidence="7 8">
    <name type="scientific">Paraphaeosphaeria sporulosa</name>
    <dbReference type="NCBI Taxonomy" id="1460663"/>
    <lineage>
        <taxon>Eukaryota</taxon>
        <taxon>Fungi</taxon>
        <taxon>Dikarya</taxon>
        <taxon>Ascomycota</taxon>
        <taxon>Pezizomycotina</taxon>
        <taxon>Dothideomycetes</taxon>
        <taxon>Pleosporomycetidae</taxon>
        <taxon>Pleosporales</taxon>
        <taxon>Massarineae</taxon>
        <taxon>Didymosphaeriaceae</taxon>
        <taxon>Paraphaeosphaeria</taxon>
    </lineage>
</organism>
<dbReference type="SUPFAM" id="SSF57701">
    <property type="entry name" value="Zn2/Cys6 DNA-binding domain"/>
    <property type="match status" value="1"/>
</dbReference>
<dbReference type="GO" id="GO:0006351">
    <property type="term" value="P:DNA-templated transcription"/>
    <property type="evidence" value="ECO:0007669"/>
    <property type="project" value="InterPro"/>
</dbReference>
<dbReference type="PROSITE" id="PS00463">
    <property type="entry name" value="ZN2_CY6_FUNGAL_1"/>
    <property type="match status" value="1"/>
</dbReference>
<dbReference type="PROSITE" id="PS50048">
    <property type="entry name" value="ZN2_CY6_FUNGAL_2"/>
    <property type="match status" value="1"/>
</dbReference>
<dbReference type="RefSeq" id="XP_018037041.1">
    <property type="nucleotide sequence ID" value="XM_018186887.1"/>
</dbReference>
<dbReference type="InterPro" id="IPR001138">
    <property type="entry name" value="Zn2Cys6_DnaBD"/>
</dbReference>
<dbReference type="OrthoDB" id="3862662at2759"/>
<evidence type="ECO:0000313" key="7">
    <source>
        <dbReference type="EMBL" id="OAG06676.1"/>
    </source>
</evidence>
<dbReference type="CDD" id="cd12148">
    <property type="entry name" value="fungal_TF_MHR"/>
    <property type="match status" value="1"/>
</dbReference>
<proteinExistence type="predicted"/>
<dbReference type="InterPro" id="IPR007219">
    <property type="entry name" value="XnlR_reg_dom"/>
</dbReference>
<dbReference type="Proteomes" id="UP000077069">
    <property type="component" value="Unassembled WGS sequence"/>
</dbReference>
<dbReference type="GO" id="GO:0003677">
    <property type="term" value="F:DNA binding"/>
    <property type="evidence" value="ECO:0007669"/>
    <property type="project" value="InterPro"/>
</dbReference>
<dbReference type="AlphaFoldDB" id="A0A177CH71"/>
<feature type="domain" description="Zn(2)-C6 fungal-type" evidence="6">
    <location>
        <begin position="53"/>
        <end position="83"/>
    </location>
</feature>
<evidence type="ECO:0000256" key="5">
    <source>
        <dbReference type="ARBA" id="ARBA00023242"/>
    </source>
</evidence>
<accession>A0A177CH71</accession>
<dbReference type="EMBL" id="KV441551">
    <property type="protein sequence ID" value="OAG06676.1"/>
    <property type="molecule type" value="Genomic_DNA"/>
</dbReference>
<evidence type="ECO:0000256" key="4">
    <source>
        <dbReference type="ARBA" id="ARBA00023163"/>
    </source>
</evidence>
<dbReference type="GO" id="GO:0008270">
    <property type="term" value="F:zinc ion binding"/>
    <property type="evidence" value="ECO:0007669"/>
    <property type="project" value="InterPro"/>
</dbReference>
<evidence type="ECO:0000256" key="1">
    <source>
        <dbReference type="ARBA" id="ARBA00004123"/>
    </source>
</evidence>
<comment type="subcellular location">
    <subcellularLocation>
        <location evidence="1">Nucleus</location>
    </subcellularLocation>
</comment>
<reference evidence="7 8" key="1">
    <citation type="submission" date="2016-05" db="EMBL/GenBank/DDBJ databases">
        <title>Comparative analysis of secretome profiles of manganese(II)-oxidizing ascomycete fungi.</title>
        <authorList>
            <consortium name="DOE Joint Genome Institute"/>
            <person name="Zeiner C.A."/>
            <person name="Purvine S.O."/>
            <person name="Zink E.M."/>
            <person name="Wu S."/>
            <person name="Pasa-Tolic L."/>
            <person name="Chaput D.L."/>
            <person name="Haridas S."/>
            <person name="Grigoriev I.V."/>
            <person name="Santelli C.M."/>
            <person name="Hansel C.M."/>
        </authorList>
    </citation>
    <scope>NUCLEOTIDE SEQUENCE [LARGE SCALE GENOMIC DNA]</scope>
    <source>
        <strain evidence="7 8">AP3s5-JAC2a</strain>
    </source>
</reference>
<keyword evidence="5" id="KW-0539">Nucleus</keyword>
<evidence type="ECO:0000259" key="6">
    <source>
        <dbReference type="PROSITE" id="PS50048"/>
    </source>
</evidence>
<dbReference type="Pfam" id="PF04082">
    <property type="entry name" value="Fungal_trans"/>
    <property type="match status" value="1"/>
</dbReference>
<dbReference type="InterPro" id="IPR050815">
    <property type="entry name" value="TF_fung"/>
</dbReference>
<sequence>MARCNASPVSVARVLLPQCAVTWIHRPMSGRVATGSAFTMNALLESGSLSRTVCKLCRQRKTRCNRHLPKCDSCLKAGVNCQYVKDKSRPGLRAGYVSALEERLNVLEKEVQLLKAHRCPHTTIVGNRGNLHAGSLPAPILEAQDDLPIYHDPLSPPGPAPTAGPSLLGTMARPMQFDPLRPSVIDEHCAVWFGRYHPWFPILHQPSLLEALQVSANVKETPYLPILKAIIAVTISQDFCSDGLSKERCREISDELRNQVVMEAVNNLSLRPLQAILIICNLEYGAGRLKEHWNLVALAKRMAIQLGLRDLVAHHCDNFNRVSTLPPRMLPLPDSLVDREEKIRAYWMAEVLDGASTVGAAWNITISQPEDDGLLPCSDAAWAFPEAVISAWPFDDLAMSSTYSLYVMLVTNELYHVHHFLQQSYDLQLADERARRRENCQIIDEGLKDWRARFAATQLQFNTDIDDHYDPNTTLIQCVLDLATISLYQGLIFPPLEGTPGTWNHAIRRCLEACDSMTNLLQDVLDTDLENMSPLIIQCIFVAARFCILHAKIFDIEPSHKIAFFPIKLEVCGRRWPYAQRLLKVLRTAVASYDPSNGTATTIPVQFYDFMYAYLDIDEAIRIWAEGSET</sequence>
<dbReference type="Gene3D" id="4.10.240.10">
    <property type="entry name" value="Zn(2)-C6 fungal-type DNA-binding domain"/>
    <property type="match status" value="1"/>
</dbReference>
<gene>
    <name evidence="7" type="ORF">CC84DRAFT_610784</name>
</gene>
<dbReference type="InterPro" id="IPR036864">
    <property type="entry name" value="Zn2-C6_fun-type_DNA-bd_sf"/>
</dbReference>
<dbReference type="CDD" id="cd00067">
    <property type="entry name" value="GAL4"/>
    <property type="match status" value="1"/>
</dbReference>
<dbReference type="GeneID" id="28770373"/>
<keyword evidence="3" id="KW-0805">Transcription regulation</keyword>
<protein>
    <recommendedName>
        <fullName evidence="6">Zn(2)-C6 fungal-type domain-containing protein</fullName>
    </recommendedName>
</protein>
<dbReference type="InParanoid" id="A0A177CH71"/>
<dbReference type="PANTHER" id="PTHR47338">
    <property type="entry name" value="ZN(II)2CYS6 TRANSCRIPTION FACTOR (EUROFUNG)-RELATED"/>
    <property type="match status" value="1"/>
</dbReference>